<dbReference type="AlphaFoldDB" id="A0A3L8AC96"/>
<reference evidence="1 2" key="1">
    <citation type="submission" date="2018-09" db="EMBL/GenBank/DDBJ databases">
        <title>Murine metabolic-syndrome-specific gut microbial biobank.</title>
        <authorList>
            <person name="Liu C."/>
        </authorList>
    </citation>
    <scope>NUCLEOTIDE SEQUENCE [LARGE SCALE GENOMIC DNA]</scope>
    <source>
        <strain evidence="1 2">0.1X-D8-26</strain>
    </source>
</reference>
<comment type="caution">
    <text evidence="1">The sequence shown here is derived from an EMBL/GenBank/DDBJ whole genome shotgun (WGS) entry which is preliminary data.</text>
</comment>
<name>A0A3L8AC96_9BACE</name>
<accession>A0A3L8AC96</accession>
<evidence type="ECO:0000313" key="1">
    <source>
        <dbReference type="EMBL" id="RLT81381.1"/>
    </source>
</evidence>
<dbReference type="EMBL" id="RAZM01000005">
    <property type="protein sequence ID" value="RLT81381.1"/>
    <property type="molecule type" value="Genomic_DNA"/>
</dbReference>
<protein>
    <submittedName>
        <fullName evidence="1">Uncharacterized protein</fullName>
    </submittedName>
</protein>
<dbReference type="Proteomes" id="UP000267159">
    <property type="component" value="Unassembled WGS sequence"/>
</dbReference>
<proteinExistence type="predicted"/>
<dbReference type="RefSeq" id="WP_121766287.1">
    <property type="nucleotide sequence ID" value="NZ_CANABO010000003.1"/>
</dbReference>
<evidence type="ECO:0000313" key="2">
    <source>
        <dbReference type="Proteomes" id="UP000267159"/>
    </source>
</evidence>
<sequence length="149" mass="17527">MIDIILTVNKEKVYEEVARTTSYTGAKMDDEFAYDRIFTTDEDKSMLERFWCESKNTICNSLKKMLLDETEADSEYRLSLGLSNSFDEALKESMQRSLFSFFVMNVTAKWYTFTNKEEAAGYATEAATYMEDIMRKAFFKRKPMRPTYE</sequence>
<gene>
    <name evidence="1" type="ORF">D7Y07_02865</name>
</gene>
<organism evidence="1 2">
    <name type="scientific">Bacteroides acidifaciens</name>
    <dbReference type="NCBI Taxonomy" id="85831"/>
    <lineage>
        <taxon>Bacteria</taxon>
        <taxon>Pseudomonadati</taxon>
        <taxon>Bacteroidota</taxon>
        <taxon>Bacteroidia</taxon>
        <taxon>Bacteroidales</taxon>
        <taxon>Bacteroidaceae</taxon>
        <taxon>Bacteroides</taxon>
    </lineage>
</organism>